<dbReference type="OrthoDB" id="4927890at2759"/>
<dbReference type="AlphaFoldDB" id="A0A166WKF1"/>
<evidence type="ECO:0000256" key="2">
    <source>
        <dbReference type="ARBA" id="ARBA00022729"/>
    </source>
</evidence>
<feature type="signal peptide" evidence="6">
    <location>
        <begin position="1"/>
        <end position="23"/>
    </location>
</feature>
<comment type="caution">
    <text evidence="7">The sequence shown here is derived from an EMBL/GenBank/DDBJ whole genome shotgun (WGS) entry which is preliminary data.</text>
</comment>
<protein>
    <submittedName>
        <fullName evidence="7">Heat-labile enterotoxin, A chain</fullName>
    </submittedName>
</protein>
<evidence type="ECO:0000313" key="8">
    <source>
        <dbReference type="Proteomes" id="UP000076863"/>
    </source>
</evidence>
<dbReference type="GO" id="GO:0090729">
    <property type="term" value="F:toxin activity"/>
    <property type="evidence" value="ECO:0007669"/>
    <property type="project" value="UniProtKB-KW"/>
</dbReference>
<organism evidence="7 8">
    <name type="scientific">Beauveria brongniartii RCEF 3172</name>
    <dbReference type="NCBI Taxonomy" id="1081107"/>
    <lineage>
        <taxon>Eukaryota</taxon>
        <taxon>Fungi</taxon>
        <taxon>Dikarya</taxon>
        <taxon>Ascomycota</taxon>
        <taxon>Pezizomycotina</taxon>
        <taxon>Sordariomycetes</taxon>
        <taxon>Hypocreomycetidae</taxon>
        <taxon>Hypocreales</taxon>
        <taxon>Cordycipitaceae</taxon>
        <taxon>Beauveria</taxon>
        <taxon>Beauveria brongniartii</taxon>
    </lineage>
</organism>
<evidence type="ECO:0000256" key="6">
    <source>
        <dbReference type="SAM" id="SignalP"/>
    </source>
</evidence>
<dbReference type="Gene3D" id="3.90.210.10">
    <property type="entry name" value="Heat-Labile Enterotoxin, subunit A"/>
    <property type="match status" value="1"/>
</dbReference>
<feature type="region of interest" description="Disordered" evidence="5">
    <location>
        <begin position="30"/>
        <end position="53"/>
    </location>
</feature>
<keyword evidence="4" id="KW-1015">Disulfide bond</keyword>
<evidence type="ECO:0000313" key="7">
    <source>
        <dbReference type="EMBL" id="OAA34829.1"/>
    </source>
</evidence>
<keyword evidence="8" id="KW-1185">Reference proteome</keyword>
<accession>A0A166WKF1</accession>
<keyword evidence="1" id="KW-0800">Toxin</keyword>
<keyword evidence="2 6" id="KW-0732">Signal</keyword>
<gene>
    <name evidence="7" type="ORF">BBO_09046</name>
</gene>
<dbReference type="InterPro" id="IPR001144">
    <property type="entry name" value="Enterotoxin_A"/>
</dbReference>
<evidence type="ECO:0000256" key="1">
    <source>
        <dbReference type="ARBA" id="ARBA00022656"/>
    </source>
</evidence>
<evidence type="ECO:0000256" key="4">
    <source>
        <dbReference type="ARBA" id="ARBA00023157"/>
    </source>
</evidence>
<dbReference type="SUPFAM" id="SSF56399">
    <property type="entry name" value="ADP-ribosylation"/>
    <property type="match status" value="1"/>
</dbReference>
<evidence type="ECO:0000256" key="3">
    <source>
        <dbReference type="ARBA" id="ARBA00023026"/>
    </source>
</evidence>
<dbReference type="Proteomes" id="UP000076863">
    <property type="component" value="Unassembled WGS sequence"/>
</dbReference>
<proteinExistence type="predicted"/>
<name>A0A166WKF1_9HYPO</name>
<dbReference type="Pfam" id="PF01375">
    <property type="entry name" value="Enterotoxin_a"/>
    <property type="match status" value="1"/>
</dbReference>
<keyword evidence="3" id="KW-0843">Virulence</keyword>
<sequence>MINPMNWATAALAFAAVSVQGAALPAITGKTKDTIRTPPRRPERGHADLTGRLDGRAEPLSTVVYRGSTTIPETVKERGGFIPRPRDESKPIINTTFGLQNHHLALASTMYTSTSRDVGVAVLFAQMSFQASAWVYKIHATPNMIDLNDSGFDLKFFDEQEFVALGGVRYDQIEAWAPASESDPNVTANPDFASKKYEGLSTSPGQPQLAGDKANLTKYNEKTLKGYAIKFMEKKGGSAGFDGTFPLNVLKPTRQLSLLTLKRWKLRPRTTQQGHGQR</sequence>
<reference evidence="7 8" key="1">
    <citation type="journal article" date="2016" name="Genome Biol. Evol.">
        <title>Divergent and convergent evolution of fungal pathogenicity.</title>
        <authorList>
            <person name="Shang Y."/>
            <person name="Xiao G."/>
            <person name="Zheng P."/>
            <person name="Cen K."/>
            <person name="Zhan S."/>
            <person name="Wang C."/>
        </authorList>
    </citation>
    <scope>NUCLEOTIDE SEQUENCE [LARGE SCALE GENOMIC DNA]</scope>
    <source>
        <strain evidence="7 8">RCEF 3172</strain>
    </source>
</reference>
<feature type="chain" id="PRO_5007881867" evidence="6">
    <location>
        <begin position="24"/>
        <end position="278"/>
    </location>
</feature>
<evidence type="ECO:0000256" key="5">
    <source>
        <dbReference type="SAM" id="MobiDB-lite"/>
    </source>
</evidence>
<dbReference type="EMBL" id="AZHA01000048">
    <property type="protein sequence ID" value="OAA34829.1"/>
    <property type="molecule type" value="Genomic_DNA"/>
</dbReference>